<dbReference type="Proteomes" id="UP000515860">
    <property type="component" value="Chromosome"/>
</dbReference>
<accession>A0A7G9GBE1</accession>
<evidence type="ECO:0000313" key="1">
    <source>
        <dbReference type="EMBL" id="QNM08123.1"/>
    </source>
</evidence>
<organism evidence="1 2">
    <name type="scientific">Wansuia hejianensis</name>
    <dbReference type="NCBI Taxonomy" id="2763667"/>
    <lineage>
        <taxon>Bacteria</taxon>
        <taxon>Bacillati</taxon>
        <taxon>Bacillota</taxon>
        <taxon>Clostridia</taxon>
        <taxon>Lachnospirales</taxon>
        <taxon>Lachnospiraceae</taxon>
        <taxon>Wansuia</taxon>
    </lineage>
</organism>
<proteinExistence type="predicted"/>
<dbReference type="AlphaFoldDB" id="A0A7G9GBE1"/>
<dbReference type="RefSeq" id="WP_249328623.1">
    <property type="nucleotide sequence ID" value="NZ_CP060635.1"/>
</dbReference>
<dbReference type="KEGG" id="whj:H9Q79_14700"/>
<keyword evidence="2" id="KW-1185">Reference proteome</keyword>
<dbReference type="EMBL" id="CP060635">
    <property type="protein sequence ID" value="QNM08123.1"/>
    <property type="molecule type" value="Genomic_DNA"/>
</dbReference>
<protein>
    <submittedName>
        <fullName evidence="1">Uncharacterized protein</fullName>
    </submittedName>
</protein>
<name>A0A7G9GBE1_9FIRM</name>
<gene>
    <name evidence="1" type="ORF">H9Q79_14700</name>
</gene>
<evidence type="ECO:0000313" key="2">
    <source>
        <dbReference type="Proteomes" id="UP000515860"/>
    </source>
</evidence>
<reference evidence="1 2" key="1">
    <citation type="submission" date="2020-08" db="EMBL/GenBank/DDBJ databases">
        <authorList>
            <person name="Liu C."/>
            <person name="Sun Q."/>
        </authorList>
    </citation>
    <scope>NUCLEOTIDE SEQUENCE [LARGE SCALE GENOMIC DNA]</scope>
    <source>
        <strain evidence="1 2">NSJ-29</strain>
    </source>
</reference>
<sequence length="526" mass="60644">MSANHTYRSHFSQLLSAFRVSGTELADVLHIDSSLVSKWKNNKRSLKGNSPLLNSIADYFISLDAFSDYSNLRSLLSAEFTNLDSATPEQIRTALKRWLLSTVDAQAETLSLHDYLSSSRKGKEYTHLQFRGNEGKREAILGLLRLALTLPSGQELWCLMQDTQRWFTEDDTYINTWESVNLAFLAAGNSIRVIHTIDRHYDMLAKSLLSWLPLYLTGKVMPYFLSSHTSAESISKSVILLKDKMLLYQLSPANNSFEGTTFAVSNETVLQEAYQLLQFPFSYATPLFTAYYRNDHYKYAHFLSQMVNLDEDQYVFMRFPFVNVIPTVQIQEILEENQVDDETRERTLQACSALKTDARKNTGRHFRYLIPKTQLEALLSQEQIVLDTLSFFSGKPLYISNETFRNLLRKLSYLLVSESHKNIHEITLLEDVHAKQLRNLNMFVKKNTCTSIFNTPEHFGTEEEPLLLTTTESSLIHSLYMFCDQLWNQALPQKRERTYVARQLQIMVETIYPSTPPPPPNLITQK</sequence>